<dbReference type="Gene3D" id="3.40.50.2300">
    <property type="match status" value="2"/>
</dbReference>
<dbReference type="Proteomes" id="UP000626370">
    <property type="component" value="Unassembled WGS sequence"/>
</dbReference>
<evidence type="ECO:0000313" key="2">
    <source>
        <dbReference type="EMBL" id="GHE81919.1"/>
    </source>
</evidence>
<dbReference type="PANTHER" id="PTHR38038:SF1">
    <property type="entry name" value="PENICILLIN-BINDING PROTEIN ACTIVATOR LPOA"/>
    <property type="match status" value="1"/>
</dbReference>
<dbReference type="SUPFAM" id="SSF53822">
    <property type="entry name" value="Periplasmic binding protein-like I"/>
    <property type="match status" value="1"/>
</dbReference>
<dbReference type="PROSITE" id="PS51257">
    <property type="entry name" value="PROKAR_LIPOPROTEIN"/>
    <property type="match status" value="1"/>
</dbReference>
<dbReference type="PANTHER" id="PTHR38038">
    <property type="entry name" value="PENICILLIN-BINDING PROTEIN ACTIVATOR LPOA"/>
    <property type="match status" value="1"/>
</dbReference>
<proteinExistence type="predicted"/>
<gene>
    <name evidence="2" type="primary">lppC</name>
    <name evidence="2" type="ORF">GCM10011501_07870</name>
</gene>
<comment type="caution">
    <text evidence="2">The sequence shown here is derived from an EMBL/GenBank/DDBJ whole genome shotgun (WGS) entry which is preliminary data.</text>
</comment>
<accession>A0ABQ3IKQ4</accession>
<keyword evidence="1" id="KW-0472">Membrane</keyword>
<keyword evidence="3" id="KW-1185">Reference proteome</keyword>
<protein>
    <submittedName>
        <fullName evidence="2">Penicillin-binding protein activator</fullName>
    </submittedName>
</protein>
<name>A0ABQ3IKQ4_9GAMM</name>
<dbReference type="CDD" id="cd06339">
    <property type="entry name" value="PBP1_YraM_LppC_lipoprotein-like"/>
    <property type="match status" value="1"/>
</dbReference>
<sequence>MSFYKINCSLPSFLCVILTGCVLISCSSNQPSKRIKVSEQITNIHQVQSSILSASQLIQNAQDLPVEQASIELISASEQLLIEQQYHQAIWLAHQLLTFIEEPDKKIQLQLIKLQGLTSLQQVETATEVYNLIEELQHKYSIEPSLRYLTLKQELLILRDDIISSVDAQLHAFAKNNNVTDNDVNFIWQRLSHLSNWQIEQLAMRNPPFFKGWQQLINFAFKFGDNNDTFQRYLTQWQRSYPTHPGNIIVQQLQTTLINSQINKLENIAIILPLTGKQELAGKVAQQGILAAFNNDSEKTLHFIDAEQLDMAQLPQQLTELNVDYVIGPLLRENVDAYLALEELTIPTLLLNIPSELTLKAHQVAFSMRPEDEAIQAATTLSNKQFKHPLVLSHRDNVSQRITQTFLNTWQKITSTTPDVVYFDRDKNMQKVLKTSLGIDNSETRINRIKSRIKQKLGSEPRNRRDIDMIYVVGSVSETRLLKPFIDVNISPFAKRIPVYASSRSHSAQSDASDSRDLAGLIFTEMPWLLSSSQQNTSLHQLSHKLWPNRSDGLERIFAMGYDSLSLIDKIFAMQQHPYVRHFGQTGILQLNTNNILSRSLLWGKYQNDKAEEIAMDR</sequence>
<evidence type="ECO:0000256" key="1">
    <source>
        <dbReference type="ARBA" id="ARBA00023136"/>
    </source>
</evidence>
<dbReference type="InterPro" id="IPR028082">
    <property type="entry name" value="Peripla_BP_I"/>
</dbReference>
<evidence type="ECO:0000313" key="3">
    <source>
        <dbReference type="Proteomes" id="UP000626370"/>
    </source>
</evidence>
<dbReference type="RefSeq" id="WP_189376794.1">
    <property type="nucleotide sequence ID" value="NZ_BNAH01000002.1"/>
</dbReference>
<dbReference type="EMBL" id="BNAH01000002">
    <property type="protein sequence ID" value="GHE81919.1"/>
    <property type="molecule type" value="Genomic_DNA"/>
</dbReference>
<dbReference type="Pfam" id="PF04348">
    <property type="entry name" value="LppC"/>
    <property type="match status" value="1"/>
</dbReference>
<reference evidence="3" key="1">
    <citation type="journal article" date="2019" name="Int. J. Syst. Evol. Microbiol.">
        <title>The Global Catalogue of Microorganisms (GCM) 10K type strain sequencing project: providing services to taxonomists for standard genome sequencing and annotation.</title>
        <authorList>
            <consortium name="The Broad Institute Genomics Platform"/>
            <consortium name="The Broad Institute Genome Sequencing Center for Infectious Disease"/>
            <person name="Wu L."/>
            <person name="Ma J."/>
        </authorList>
    </citation>
    <scope>NUCLEOTIDE SEQUENCE [LARGE SCALE GENOMIC DNA]</scope>
    <source>
        <strain evidence="3">CGMCC 1.15922</strain>
    </source>
</reference>
<dbReference type="InterPro" id="IPR007443">
    <property type="entry name" value="LpoA"/>
</dbReference>
<dbReference type="Gene3D" id="1.25.40.650">
    <property type="match status" value="1"/>
</dbReference>
<organism evidence="2 3">
    <name type="scientific">Thalassotalea profundi</name>
    <dbReference type="NCBI Taxonomy" id="2036687"/>
    <lineage>
        <taxon>Bacteria</taxon>
        <taxon>Pseudomonadati</taxon>
        <taxon>Pseudomonadota</taxon>
        <taxon>Gammaproteobacteria</taxon>
        <taxon>Alteromonadales</taxon>
        <taxon>Colwelliaceae</taxon>
        <taxon>Thalassotalea</taxon>
    </lineage>
</organism>